<evidence type="ECO:0000256" key="3">
    <source>
        <dbReference type="ARBA" id="ARBA00023295"/>
    </source>
</evidence>
<dbReference type="NCBIfam" id="TIGR02100">
    <property type="entry name" value="glgX_debranch"/>
    <property type="match status" value="1"/>
</dbReference>
<dbReference type="Gene3D" id="3.20.20.80">
    <property type="entry name" value="Glycosidases"/>
    <property type="match status" value="1"/>
</dbReference>
<evidence type="ECO:0000256" key="1">
    <source>
        <dbReference type="ARBA" id="ARBA00008061"/>
    </source>
</evidence>
<protein>
    <submittedName>
        <fullName evidence="5">Glycogen operon protein</fullName>
    </submittedName>
</protein>
<evidence type="ECO:0000313" key="6">
    <source>
        <dbReference type="Proteomes" id="UP000248148"/>
    </source>
</evidence>
<dbReference type="CDD" id="cd02856">
    <property type="entry name" value="E_set_GDE_Isoamylase_N"/>
    <property type="match status" value="1"/>
</dbReference>
<keyword evidence="2" id="KW-0378">Hydrolase</keyword>
<dbReference type="Gene3D" id="2.60.40.10">
    <property type="entry name" value="Immunoglobulins"/>
    <property type="match status" value="1"/>
</dbReference>
<evidence type="ECO:0000259" key="4">
    <source>
        <dbReference type="SMART" id="SM00642"/>
    </source>
</evidence>
<dbReference type="EMBL" id="QJTI01000018">
    <property type="protein sequence ID" value="PYF01720.1"/>
    <property type="molecule type" value="Genomic_DNA"/>
</dbReference>
<keyword evidence="6" id="KW-1185">Reference proteome</keyword>
<reference evidence="5 6" key="1">
    <citation type="submission" date="2018-06" db="EMBL/GenBank/DDBJ databases">
        <title>Genomic Encyclopedia of Archaeal and Bacterial Type Strains, Phase II (KMG-II): from individual species to whole genera.</title>
        <authorList>
            <person name="Goeker M."/>
        </authorList>
    </citation>
    <scope>NUCLEOTIDE SEQUENCE [LARGE SCALE GENOMIC DNA]</scope>
    <source>
        <strain evidence="5 6">JCM 11668</strain>
    </source>
</reference>
<dbReference type="AlphaFoldDB" id="A0A318TD13"/>
<dbReference type="GO" id="GO:0005980">
    <property type="term" value="P:glycogen catabolic process"/>
    <property type="evidence" value="ECO:0007669"/>
    <property type="project" value="InterPro"/>
</dbReference>
<evidence type="ECO:0000313" key="5">
    <source>
        <dbReference type="EMBL" id="PYF01720.1"/>
    </source>
</evidence>
<dbReference type="SUPFAM" id="SSF81296">
    <property type="entry name" value="E set domains"/>
    <property type="match status" value="1"/>
</dbReference>
<organism evidence="5 6">
    <name type="scientific">Rhodopseudomonas faecalis</name>
    <dbReference type="NCBI Taxonomy" id="99655"/>
    <lineage>
        <taxon>Bacteria</taxon>
        <taxon>Pseudomonadati</taxon>
        <taxon>Pseudomonadota</taxon>
        <taxon>Alphaproteobacteria</taxon>
        <taxon>Hyphomicrobiales</taxon>
        <taxon>Nitrobacteraceae</taxon>
        <taxon>Rhodopseudomonas</taxon>
    </lineage>
</organism>
<dbReference type="PANTHER" id="PTHR43002">
    <property type="entry name" value="GLYCOGEN DEBRANCHING ENZYME"/>
    <property type="match status" value="1"/>
</dbReference>
<dbReference type="InterPro" id="IPR004193">
    <property type="entry name" value="Glyco_hydro_13_N"/>
</dbReference>
<dbReference type="InterPro" id="IPR011837">
    <property type="entry name" value="Glycogen_debranch_GlgX"/>
</dbReference>
<feature type="domain" description="Glycosyl hydrolase family 13 catalytic" evidence="4">
    <location>
        <begin position="173"/>
        <end position="573"/>
    </location>
</feature>
<dbReference type="Proteomes" id="UP000248148">
    <property type="component" value="Unassembled WGS sequence"/>
</dbReference>
<gene>
    <name evidence="5" type="ORF">BJ122_11830</name>
</gene>
<dbReference type="Pfam" id="PF02922">
    <property type="entry name" value="CBM_48"/>
    <property type="match status" value="1"/>
</dbReference>
<dbReference type="InterPro" id="IPR014756">
    <property type="entry name" value="Ig_E-set"/>
</dbReference>
<accession>A0A318TD13</accession>
<comment type="caution">
    <text evidence="5">The sequence shown here is derived from an EMBL/GenBank/DDBJ whole genome shotgun (WGS) entry which is preliminary data.</text>
</comment>
<dbReference type="Pfam" id="PF00128">
    <property type="entry name" value="Alpha-amylase"/>
    <property type="match status" value="1"/>
</dbReference>
<dbReference type="SUPFAM" id="SSF51445">
    <property type="entry name" value="(Trans)glycosidases"/>
    <property type="match status" value="1"/>
</dbReference>
<proteinExistence type="inferred from homology"/>
<evidence type="ECO:0000256" key="2">
    <source>
        <dbReference type="ARBA" id="ARBA00022801"/>
    </source>
</evidence>
<dbReference type="InterPro" id="IPR006047">
    <property type="entry name" value="GH13_cat_dom"/>
</dbReference>
<dbReference type="InterPro" id="IPR013780">
    <property type="entry name" value="Glyco_hydro_b"/>
</dbReference>
<dbReference type="SMART" id="SM00642">
    <property type="entry name" value="Aamy"/>
    <property type="match status" value="1"/>
</dbReference>
<dbReference type="InterPro" id="IPR044505">
    <property type="entry name" value="GlgX_Isoamylase_N_E_set"/>
</dbReference>
<dbReference type="InterPro" id="IPR013783">
    <property type="entry name" value="Ig-like_fold"/>
</dbReference>
<sequence>MMRLSAGCAARLGASWDGRGTNFALFSANATKVELCLFDSQGRRELDRITLPERTEDVWHGYLHDVTPGQLYGYRVHGPYEPELGHRFNAHKLLLDPYAKRLAGRLVWSDAHFAYRAGSPREDLSFDRRDNARGVPKAVVVDETATAGRQEPRPQIPWEDTIIYEAHVKGLTEMHPDVPPNLRGSFGALASPAMIAHFKRLGVTTIELLPIHGLIDDRHLIERKLSNYWGYNTLAFFAPEERYSPHDNALDAFRTTVARLHDAGIEVLLDVVYNHTAEGNHLGPTLSFRGIDNASYYWLHQENRRYYDDFTGCGNSLNVSHPRVLQMVMDSLRYWVETCHVDGFRFDLATTLARGPSGYDRNGSFFAAVRQDPVLAHVKLIAEPWDLGLGGYQVGGFPSQWSEWNDRYRSLLRRYWGGEGSLIGEISRRMTGSSDLYHRDGRKPRASINYVTVHDGFTLADLYSYNHKYNLANGEDNRDGSNNNDSWNCGHEGPTTNAAVQALRLQLRKNQLACLMLAQGVPLLLAGDEVGNSQNGNNNAYCQDNEVGWVGWEGLGTPHDDLIDFIARLTELRRRFPQLRANRWLDGRRSDGSYGVLWLTPNAEEMNEHDWAYPDGRFLAYVLGPTDPGFAALFIVLNAAAQPIGFTLPKLPEYHVWRQLLDTTDERAVIAPFASGASSTAPPRSVLVFAGSVA</sequence>
<comment type="similarity">
    <text evidence="1">Belongs to the glycosyl hydrolase 13 family.</text>
</comment>
<dbReference type="CDD" id="cd11326">
    <property type="entry name" value="AmyAc_Glg_debranch"/>
    <property type="match status" value="1"/>
</dbReference>
<name>A0A318TD13_9BRAD</name>
<dbReference type="SUPFAM" id="SSF51011">
    <property type="entry name" value="Glycosyl hydrolase domain"/>
    <property type="match status" value="1"/>
</dbReference>
<dbReference type="Gene3D" id="2.60.40.1180">
    <property type="entry name" value="Golgi alpha-mannosidase II"/>
    <property type="match status" value="1"/>
</dbReference>
<dbReference type="InterPro" id="IPR017853">
    <property type="entry name" value="GH"/>
</dbReference>
<keyword evidence="3" id="KW-0326">Glycosidase</keyword>
<dbReference type="GO" id="GO:0004135">
    <property type="term" value="F:amylo-alpha-1,6-glucosidase activity"/>
    <property type="evidence" value="ECO:0007669"/>
    <property type="project" value="InterPro"/>
</dbReference>